<keyword evidence="2" id="KW-1185">Reference proteome</keyword>
<dbReference type="EMBL" id="CP026252">
    <property type="protein sequence ID" value="AWP08991.1"/>
    <property type="molecule type" value="Genomic_DNA"/>
</dbReference>
<sequence length="91" mass="10665">MWWMYLCGDDHWSSVFCGFLWFRDDAESEQQEKNRDKRPDNLVTVNVARAAHLLPPDPTLPCVSVCLVLWFGLHQLLRKILVKGQETYTQT</sequence>
<name>A0A2U9BXX8_SCOMX</name>
<protein>
    <submittedName>
        <fullName evidence="1">Uncharacterized protein</fullName>
    </submittedName>
</protein>
<evidence type="ECO:0000313" key="2">
    <source>
        <dbReference type="Proteomes" id="UP000246464"/>
    </source>
</evidence>
<accession>A0A2U9BXX8</accession>
<dbReference type="AlphaFoldDB" id="A0A2U9BXX8"/>
<evidence type="ECO:0000313" key="1">
    <source>
        <dbReference type="EMBL" id="AWP08991.1"/>
    </source>
</evidence>
<organism evidence="1 2">
    <name type="scientific">Scophthalmus maximus</name>
    <name type="common">Turbot</name>
    <name type="synonym">Psetta maxima</name>
    <dbReference type="NCBI Taxonomy" id="52904"/>
    <lineage>
        <taxon>Eukaryota</taxon>
        <taxon>Metazoa</taxon>
        <taxon>Chordata</taxon>
        <taxon>Craniata</taxon>
        <taxon>Vertebrata</taxon>
        <taxon>Euteleostomi</taxon>
        <taxon>Actinopterygii</taxon>
        <taxon>Neopterygii</taxon>
        <taxon>Teleostei</taxon>
        <taxon>Neoteleostei</taxon>
        <taxon>Acanthomorphata</taxon>
        <taxon>Carangaria</taxon>
        <taxon>Pleuronectiformes</taxon>
        <taxon>Pleuronectoidei</taxon>
        <taxon>Scophthalmidae</taxon>
        <taxon>Scophthalmus</taxon>
    </lineage>
</organism>
<dbReference type="Proteomes" id="UP000246464">
    <property type="component" value="Chromosome 10"/>
</dbReference>
<reference evidence="1 2" key="1">
    <citation type="submission" date="2017-12" db="EMBL/GenBank/DDBJ databases">
        <title>Integrating genomic resources of turbot (Scophthalmus maximus) in depth evaluation of genetic and physical mapping variation across individuals.</title>
        <authorList>
            <person name="Martinez P."/>
        </authorList>
    </citation>
    <scope>NUCLEOTIDE SEQUENCE [LARGE SCALE GENOMIC DNA]</scope>
</reference>
<proteinExistence type="predicted"/>
<gene>
    <name evidence="1" type="ORF">SMAX5B_015367</name>
</gene>